<dbReference type="EMBL" id="OZ037952">
    <property type="protein sequence ID" value="CAL1716565.1"/>
    <property type="molecule type" value="Genomic_DNA"/>
</dbReference>
<proteinExistence type="inferred from homology"/>
<dbReference type="Gene3D" id="3.30.110.10">
    <property type="entry name" value="Translation initiation factor 3 (IF-3), C-terminal domain"/>
    <property type="match status" value="1"/>
</dbReference>
<evidence type="ECO:0000313" key="5">
    <source>
        <dbReference type="EMBL" id="CAL1716565.1"/>
    </source>
</evidence>
<dbReference type="PANTHER" id="PTHR10938">
    <property type="entry name" value="TRANSLATION INITIATION FACTOR IF-3"/>
    <property type="match status" value="1"/>
</dbReference>
<sequence>MSVVLINTRLRAGASVCRSCHRSFQSVAPRPLQGSALRNSDDNKTQSDAEPSKTVQIGLTNEQIPYRLVRLVDPDTNRLHPPAGLATLLAVMDRKTCQLSLVGTSPEPLVKLVKSAEMYKKHKEEQKQKKAVLKSMEEKEIQMTWGVDPHDFRTKLKQARRELRRGLRVSLVFAPRKGQPWLNSDGMAVKVQETVDQLLDAGKEWKPRDIQKATTIVYLQGEKKTDGTPGTEDDD</sequence>
<comment type="similarity">
    <text evidence="1">Belongs to the IF-3 family.</text>
</comment>
<dbReference type="InterPro" id="IPR036788">
    <property type="entry name" value="T_IF-3_C_sf"/>
</dbReference>
<accession>A0ABP1E9C1</accession>
<reference evidence="6" key="1">
    <citation type="submission" date="2024-04" db="EMBL/GenBank/DDBJ databases">
        <authorList>
            <person name="Shaw F."/>
            <person name="Minotto A."/>
        </authorList>
    </citation>
    <scope>NUCLEOTIDE SEQUENCE [LARGE SCALE GENOMIC DNA]</scope>
</reference>
<evidence type="ECO:0000256" key="1">
    <source>
        <dbReference type="ARBA" id="ARBA00005439"/>
    </source>
</evidence>
<evidence type="ECO:0000256" key="4">
    <source>
        <dbReference type="SAM" id="MobiDB-lite"/>
    </source>
</evidence>
<evidence type="ECO:0000256" key="2">
    <source>
        <dbReference type="ARBA" id="ARBA00022540"/>
    </source>
</evidence>
<feature type="compositionally biased region" description="Basic and acidic residues" evidence="4">
    <location>
        <begin position="39"/>
        <end position="51"/>
    </location>
</feature>
<keyword evidence="6" id="KW-1185">Reference proteome</keyword>
<gene>
    <name evidence="5" type="ORF">GFSPODELE1_LOCUS10805</name>
</gene>
<protein>
    <recommendedName>
        <fullName evidence="7">Translation initiation factor 3 N-terminal domain-containing protein</fullName>
    </recommendedName>
</protein>
<feature type="region of interest" description="Disordered" evidence="4">
    <location>
        <begin position="31"/>
        <end position="53"/>
    </location>
</feature>
<dbReference type="InterPro" id="IPR001288">
    <property type="entry name" value="Translation_initiation_fac_3"/>
</dbReference>
<evidence type="ECO:0008006" key="7">
    <source>
        <dbReference type="Google" id="ProtNLM"/>
    </source>
</evidence>
<evidence type="ECO:0000313" key="6">
    <source>
        <dbReference type="Proteomes" id="UP001497453"/>
    </source>
</evidence>
<dbReference type="SUPFAM" id="SSF55200">
    <property type="entry name" value="Translation initiation factor IF3, C-terminal domain"/>
    <property type="match status" value="1"/>
</dbReference>
<evidence type="ECO:0000256" key="3">
    <source>
        <dbReference type="ARBA" id="ARBA00022917"/>
    </source>
</evidence>
<dbReference type="Proteomes" id="UP001497453">
    <property type="component" value="Chromosome 9"/>
</dbReference>
<dbReference type="PANTHER" id="PTHR10938:SF0">
    <property type="entry name" value="TRANSLATION INITIATION FACTOR IF-3, MITOCHONDRIAL"/>
    <property type="match status" value="1"/>
</dbReference>
<keyword evidence="3" id="KW-0648">Protein biosynthesis</keyword>
<keyword evidence="2" id="KW-0396">Initiation factor</keyword>
<name>A0ABP1E9C1_9APHY</name>
<organism evidence="5 6">
    <name type="scientific">Somion occarium</name>
    <dbReference type="NCBI Taxonomy" id="3059160"/>
    <lineage>
        <taxon>Eukaryota</taxon>
        <taxon>Fungi</taxon>
        <taxon>Dikarya</taxon>
        <taxon>Basidiomycota</taxon>
        <taxon>Agaricomycotina</taxon>
        <taxon>Agaricomycetes</taxon>
        <taxon>Polyporales</taxon>
        <taxon>Cerrenaceae</taxon>
        <taxon>Somion</taxon>
    </lineage>
</organism>